<accession>A0A098C160</accession>
<gene>
    <name evidence="3" type="ORF">ING2E5B_1887</name>
</gene>
<dbReference type="EMBL" id="LN515532">
    <property type="protein sequence ID" value="CEA16624.1"/>
    <property type="molecule type" value="Genomic_DNA"/>
</dbReference>
<feature type="transmembrane region" description="Helical" evidence="2">
    <location>
        <begin position="12"/>
        <end position="31"/>
    </location>
</feature>
<sequence length="296" mass="34344">MKIDFKERTPQLIALIGVLLIVTVVLIGFLVTRNSQMKEMQEQFVIDKQELEDEYEAISLQYEGFKFSVQNDSLLYRLQNEQAKVLRLQEELRMTKATDRAEIKRLTDELSTLRRILRSYIQQIDSLNTLNNELRAENEQITDRYNRTSRTLQQVSQEKEQLSEKVSLAAQLVATNINAKAVNDRGREQSRLSRSTQFVVNFTIARNITTEPGERTVYVRILTPDGTVLSKSPNDKFPYENSEILYSMKRIVEYGGEEIPVTMYWDIEEFLMPGTFKADIFADGHHIGSHSFLMED</sequence>
<dbReference type="STRING" id="1562970.ING2E5B_1887"/>
<evidence type="ECO:0000313" key="4">
    <source>
        <dbReference type="Proteomes" id="UP000032417"/>
    </source>
</evidence>
<evidence type="ECO:0000313" key="3">
    <source>
        <dbReference type="EMBL" id="CEA16624.1"/>
    </source>
</evidence>
<keyword evidence="2" id="KW-1133">Transmembrane helix</keyword>
<evidence type="ECO:0000256" key="1">
    <source>
        <dbReference type="SAM" id="Coils"/>
    </source>
</evidence>
<name>A0A098C160_9BACT</name>
<dbReference type="AlphaFoldDB" id="A0A098C160"/>
<reference evidence="3 4" key="1">
    <citation type="submission" date="2014-08" db="EMBL/GenBank/DDBJ databases">
        <authorList>
            <person name="Wibberg D."/>
        </authorList>
    </citation>
    <scope>NUCLEOTIDE SEQUENCE [LARGE SCALE GENOMIC DNA]</scope>
    <source>
        <strain evidence="4">ING2-E5B</strain>
    </source>
</reference>
<dbReference type="KEGG" id="pbt:ING2E5B_1887"/>
<keyword evidence="1" id="KW-0175">Coiled coil</keyword>
<dbReference type="Proteomes" id="UP000032417">
    <property type="component" value="Chromosome 1"/>
</dbReference>
<keyword evidence="2" id="KW-0472">Membrane</keyword>
<protein>
    <submittedName>
        <fullName evidence="3">Uncharacterized protein</fullName>
    </submittedName>
</protein>
<proteinExistence type="predicted"/>
<dbReference type="HOGENOM" id="CLU_081205_0_0_10"/>
<dbReference type="OrthoDB" id="1115172at2"/>
<keyword evidence="2" id="KW-0812">Transmembrane</keyword>
<evidence type="ECO:0000256" key="2">
    <source>
        <dbReference type="SAM" id="Phobius"/>
    </source>
</evidence>
<keyword evidence="4" id="KW-1185">Reference proteome</keyword>
<organism evidence="3 4">
    <name type="scientific">Fermentimonas caenicola</name>
    <dbReference type="NCBI Taxonomy" id="1562970"/>
    <lineage>
        <taxon>Bacteria</taxon>
        <taxon>Pseudomonadati</taxon>
        <taxon>Bacteroidota</taxon>
        <taxon>Bacteroidia</taxon>
        <taxon>Bacteroidales</taxon>
        <taxon>Dysgonomonadaceae</taxon>
        <taxon>Fermentimonas</taxon>
    </lineage>
</organism>
<feature type="coiled-coil region" evidence="1">
    <location>
        <begin position="71"/>
        <end position="172"/>
    </location>
</feature>